<dbReference type="PROSITE" id="PS51257">
    <property type="entry name" value="PROKAR_LIPOPROTEIN"/>
    <property type="match status" value="1"/>
</dbReference>
<reference evidence="1 2" key="1">
    <citation type="submission" date="2020-01" db="EMBL/GenBank/DDBJ databases">
        <title>Ponticoccus aerotolerans gen. nov., sp. nov., an anaerobic bacterium and proposal of Ponticoccusceae fam. nov., Ponticoccusles ord. nov. and Ponticoccuse classis nov. in the phylum Kiritimatiellaeota.</title>
        <authorList>
            <person name="Zhou L.Y."/>
            <person name="Du Z.J."/>
        </authorList>
    </citation>
    <scope>NUCLEOTIDE SEQUENCE [LARGE SCALE GENOMIC DNA]</scope>
    <source>
        <strain evidence="1 2">S-5007</strain>
    </source>
</reference>
<dbReference type="KEGG" id="taer:GT409_05920"/>
<gene>
    <name evidence="1" type="ORF">GT409_05920</name>
</gene>
<evidence type="ECO:0000313" key="2">
    <source>
        <dbReference type="Proteomes" id="UP000464954"/>
    </source>
</evidence>
<dbReference type="EMBL" id="CP047593">
    <property type="protein sequence ID" value="QHI69002.1"/>
    <property type="molecule type" value="Genomic_DNA"/>
</dbReference>
<keyword evidence="2" id="KW-1185">Reference proteome</keyword>
<proteinExistence type="predicted"/>
<accession>A0A6P1M4M0</accession>
<dbReference type="Proteomes" id="UP000464954">
    <property type="component" value="Chromosome"/>
</dbReference>
<dbReference type="AlphaFoldDB" id="A0A6P1M4M0"/>
<organism evidence="1 2">
    <name type="scientific">Tichowtungia aerotolerans</name>
    <dbReference type="NCBI Taxonomy" id="2697043"/>
    <lineage>
        <taxon>Bacteria</taxon>
        <taxon>Pseudomonadati</taxon>
        <taxon>Kiritimatiellota</taxon>
        <taxon>Tichowtungiia</taxon>
        <taxon>Tichowtungiales</taxon>
        <taxon>Tichowtungiaceae</taxon>
        <taxon>Tichowtungia</taxon>
    </lineage>
</organism>
<name>A0A6P1M4M0_9BACT</name>
<protein>
    <recommendedName>
        <fullName evidence="3">Lipoprotein</fullName>
    </recommendedName>
</protein>
<dbReference type="RefSeq" id="WP_160627885.1">
    <property type="nucleotide sequence ID" value="NZ_CP047593.1"/>
</dbReference>
<evidence type="ECO:0008006" key="3">
    <source>
        <dbReference type="Google" id="ProtNLM"/>
    </source>
</evidence>
<sequence>MKHIIIATILAVSGCTHGSAENIYKDKFITKPVRIMVEAFLNNDLSAYRNSMEPQYFERRSQSDVNIELDAGVQTFDQWFKGAKVSDFIFTVEDVRLPAKLKPSYKEVSYGLRGKEARLRLLVHLENNEWKIADPTHPHEAYEK</sequence>
<evidence type="ECO:0000313" key="1">
    <source>
        <dbReference type="EMBL" id="QHI69002.1"/>
    </source>
</evidence>